<organism evidence="17 18">
    <name type="scientific">Passalora fulva</name>
    <name type="common">Tomato leaf mold</name>
    <name type="synonym">Cladosporium fulvum</name>
    <dbReference type="NCBI Taxonomy" id="5499"/>
    <lineage>
        <taxon>Eukaryota</taxon>
        <taxon>Fungi</taxon>
        <taxon>Dikarya</taxon>
        <taxon>Ascomycota</taxon>
        <taxon>Pezizomycotina</taxon>
        <taxon>Dothideomycetes</taxon>
        <taxon>Dothideomycetidae</taxon>
        <taxon>Mycosphaerellales</taxon>
        <taxon>Mycosphaerellaceae</taxon>
        <taxon>Fulvia</taxon>
    </lineage>
</organism>
<feature type="transmembrane region" description="Helical" evidence="15">
    <location>
        <begin position="511"/>
        <end position="531"/>
    </location>
</feature>
<evidence type="ECO:0000256" key="12">
    <source>
        <dbReference type="ARBA" id="ARBA00023128"/>
    </source>
</evidence>
<keyword evidence="12" id="KW-0496">Mitochondrion</keyword>
<evidence type="ECO:0000256" key="4">
    <source>
        <dbReference type="ARBA" id="ARBA00021935"/>
    </source>
</evidence>
<keyword evidence="10" id="KW-0106">Calcium</keyword>
<proteinExistence type="inferred from homology"/>
<dbReference type="InterPro" id="IPR018108">
    <property type="entry name" value="MCP_transmembrane"/>
</dbReference>
<keyword evidence="6 14" id="KW-0812">Transmembrane</keyword>
<feature type="domain" description="EF-hand" evidence="16">
    <location>
        <begin position="77"/>
        <end position="112"/>
    </location>
</feature>
<dbReference type="Pfam" id="PF13499">
    <property type="entry name" value="EF-hand_7"/>
    <property type="match status" value="2"/>
</dbReference>
<dbReference type="AlphaFoldDB" id="A0A9Q8PEG0"/>
<reference evidence="17" key="1">
    <citation type="submission" date="2021-12" db="EMBL/GenBank/DDBJ databases">
        <authorList>
            <person name="Zaccaron A."/>
            <person name="Stergiopoulos I."/>
        </authorList>
    </citation>
    <scope>NUCLEOTIDE SEQUENCE</scope>
    <source>
        <strain evidence="17">Race5_Kim</strain>
    </source>
</reference>
<dbReference type="GO" id="GO:0055085">
    <property type="term" value="P:transmembrane transport"/>
    <property type="evidence" value="ECO:0007669"/>
    <property type="project" value="InterPro"/>
</dbReference>
<keyword evidence="5" id="KW-0813">Transport</keyword>
<dbReference type="OrthoDB" id="270584at2759"/>
<evidence type="ECO:0000256" key="5">
    <source>
        <dbReference type="ARBA" id="ARBA00022448"/>
    </source>
</evidence>
<dbReference type="EMBL" id="CP090170">
    <property type="protein sequence ID" value="UJO20926.1"/>
    <property type="molecule type" value="Genomic_DNA"/>
</dbReference>
<dbReference type="PROSITE" id="PS50222">
    <property type="entry name" value="EF_HAND_2"/>
    <property type="match status" value="4"/>
</dbReference>
<evidence type="ECO:0000256" key="2">
    <source>
        <dbReference type="ARBA" id="ARBA00004448"/>
    </source>
</evidence>
<dbReference type="InterPro" id="IPR018247">
    <property type="entry name" value="EF_Hand_1_Ca_BS"/>
</dbReference>
<dbReference type="RefSeq" id="XP_047765292.1">
    <property type="nucleotide sequence ID" value="XM_047910693.1"/>
</dbReference>
<dbReference type="Gene3D" id="1.10.238.10">
    <property type="entry name" value="EF-hand"/>
    <property type="match status" value="2"/>
</dbReference>
<feature type="repeat" description="Solcar" evidence="14">
    <location>
        <begin position="281"/>
        <end position="386"/>
    </location>
</feature>
<keyword evidence="18" id="KW-1185">Reference proteome</keyword>
<evidence type="ECO:0000256" key="14">
    <source>
        <dbReference type="PROSITE-ProRule" id="PRU00282"/>
    </source>
</evidence>
<feature type="repeat" description="Solcar" evidence="14">
    <location>
        <begin position="403"/>
        <end position="488"/>
    </location>
</feature>
<dbReference type="CDD" id="cd00051">
    <property type="entry name" value="EFh"/>
    <property type="match status" value="1"/>
</dbReference>
<feature type="domain" description="EF-hand" evidence="16">
    <location>
        <begin position="46"/>
        <end position="76"/>
    </location>
</feature>
<evidence type="ECO:0000256" key="1">
    <source>
        <dbReference type="ARBA" id="ARBA00002238"/>
    </source>
</evidence>
<comment type="subcellular location">
    <subcellularLocation>
        <location evidence="2">Mitochondrion inner membrane</location>
        <topology evidence="2">Multi-pass membrane protein</topology>
    </subcellularLocation>
</comment>
<feature type="repeat" description="Solcar" evidence="14">
    <location>
        <begin position="508"/>
        <end position="597"/>
    </location>
</feature>
<gene>
    <name evidence="17" type="ORF">CLAFUR5_11545</name>
</gene>
<name>A0A9Q8PEG0_PASFU</name>
<dbReference type="KEGG" id="ffu:CLAFUR5_11545"/>
<dbReference type="PANTHER" id="PTHR24089">
    <property type="entry name" value="SOLUTE CARRIER FAMILY 25"/>
    <property type="match status" value="1"/>
</dbReference>
<evidence type="ECO:0000256" key="15">
    <source>
        <dbReference type="SAM" id="Phobius"/>
    </source>
</evidence>
<comment type="similarity">
    <text evidence="3">Belongs to the mitochondrial carrier (TC 2.A.29) family.</text>
</comment>
<dbReference type="InterPro" id="IPR002048">
    <property type="entry name" value="EF_hand_dom"/>
</dbReference>
<comment type="function">
    <text evidence="1">Mitochondrial transporter that mediates uptake of thiamine pyrophosphate (ThPP) into mitochondria.</text>
</comment>
<evidence type="ECO:0000256" key="8">
    <source>
        <dbReference type="ARBA" id="ARBA00022737"/>
    </source>
</evidence>
<keyword evidence="8" id="KW-0677">Repeat</keyword>
<dbReference type="PRINTS" id="PR00926">
    <property type="entry name" value="MITOCARRIER"/>
</dbReference>
<feature type="transmembrane region" description="Helical" evidence="15">
    <location>
        <begin position="399"/>
        <end position="420"/>
    </location>
</feature>
<dbReference type="Proteomes" id="UP000756132">
    <property type="component" value="Chromosome 8"/>
</dbReference>
<evidence type="ECO:0000256" key="11">
    <source>
        <dbReference type="ARBA" id="ARBA00022989"/>
    </source>
</evidence>
<dbReference type="Pfam" id="PF00153">
    <property type="entry name" value="Mito_carr"/>
    <property type="match status" value="3"/>
</dbReference>
<dbReference type="Gene3D" id="1.50.40.10">
    <property type="entry name" value="Mitochondrial carrier domain"/>
    <property type="match status" value="1"/>
</dbReference>
<accession>A0A9Q8PEG0</accession>
<evidence type="ECO:0000313" key="17">
    <source>
        <dbReference type="EMBL" id="UJO20926.1"/>
    </source>
</evidence>
<dbReference type="FunFam" id="1.50.40.10:FF:000016">
    <property type="entry name" value="Solute carrier family 25 member 23"/>
    <property type="match status" value="1"/>
</dbReference>
<dbReference type="GO" id="GO:0005509">
    <property type="term" value="F:calcium ion binding"/>
    <property type="evidence" value="ECO:0007669"/>
    <property type="project" value="InterPro"/>
</dbReference>
<dbReference type="SUPFAM" id="SSF103506">
    <property type="entry name" value="Mitochondrial carrier"/>
    <property type="match status" value="1"/>
</dbReference>
<dbReference type="InterPro" id="IPR011992">
    <property type="entry name" value="EF-hand-dom_pair"/>
</dbReference>
<reference evidence="17" key="2">
    <citation type="journal article" date="2022" name="Microb. Genom.">
        <title>A chromosome-scale genome assembly of the tomato pathogen Cladosporium fulvum reveals a compartmentalized genome architecture and the presence of a dispensable chromosome.</title>
        <authorList>
            <person name="Zaccaron A.Z."/>
            <person name="Chen L.H."/>
            <person name="Samaras A."/>
            <person name="Stergiopoulos I."/>
        </authorList>
    </citation>
    <scope>NUCLEOTIDE SEQUENCE</scope>
    <source>
        <strain evidence="17">Race5_Kim</strain>
    </source>
</reference>
<sequence>MGGESDAQREARLQQLWSKLDTKKKGTLDFNALKNGLATMNHPLKDADGLIKDMLSACDIDHDGKISYDEFCRFCTSTEKELWQLFKTIDKDHSGALDRNELQSAFELAGIAVSGPRLDRFFSYIDKDHDGTIDFSEWRDFLLFIPAHAPGLKAVLSYYQTTAKLTSEGDVHMSDEALQGLGTILAFLKSSLFGAVTQLVKPTQSHAGESNTLPISMWEDSENKLQLSIQTYDQEIIADDPHIPLKPARRKELDQQQAAAEGLILDATTGQYRETKLTDYVPDVGYFLAGGLSGITSRTATAPLDRLKVYLIAQTGAAKEEAVQAANSGHAVVAFKHGLTTLWGSCRELWAAGGMRSLFAGNGLNVVKVMPESSIKFGAYEASKRAIAKLEGHNDPKRIAGSSTFVAGGVAGMIAQACIYPLDTLKFQMQCNTVKGGEHGTRLIWHTAKKMWARNGVVAFYRGLPMGLVGMFPYAAIDLATFEGLKKRIIARNRKKNPHIKHDEDALPNSFSLALMGGFSGAIGASIVYPLNLLRTRLQSQGTASHPRTYTGIMDVTRQTIKGEGVRGLFRGLTPNLLKVVPAVSITYVVYENTKKALHLQ</sequence>
<protein>
    <recommendedName>
        <fullName evidence="4">Mitochondrial thiamine pyrophosphate carrier 1</fullName>
    </recommendedName>
</protein>
<feature type="transmembrane region" description="Helical" evidence="15">
    <location>
        <begin position="459"/>
        <end position="477"/>
    </location>
</feature>
<keyword evidence="11 15" id="KW-1133">Transmembrane helix</keyword>
<keyword evidence="7" id="KW-0479">Metal-binding</keyword>
<dbReference type="SMART" id="SM00054">
    <property type="entry name" value="EFh"/>
    <property type="match status" value="4"/>
</dbReference>
<dbReference type="InterPro" id="IPR002067">
    <property type="entry name" value="MCP"/>
</dbReference>
<dbReference type="GO" id="GO:0005743">
    <property type="term" value="C:mitochondrial inner membrane"/>
    <property type="evidence" value="ECO:0007669"/>
    <property type="project" value="UniProtKB-SubCell"/>
</dbReference>
<feature type="domain" description="EF-hand" evidence="16">
    <location>
        <begin position="113"/>
        <end position="148"/>
    </location>
</feature>
<evidence type="ECO:0000256" key="9">
    <source>
        <dbReference type="ARBA" id="ARBA00022792"/>
    </source>
</evidence>
<evidence type="ECO:0000256" key="3">
    <source>
        <dbReference type="ARBA" id="ARBA00006375"/>
    </source>
</evidence>
<evidence type="ECO:0000313" key="18">
    <source>
        <dbReference type="Proteomes" id="UP000756132"/>
    </source>
</evidence>
<dbReference type="PROSITE" id="PS50920">
    <property type="entry name" value="SOLCAR"/>
    <property type="match status" value="3"/>
</dbReference>
<keyword evidence="13 14" id="KW-0472">Membrane</keyword>
<dbReference type="InterPro" id="IPR023395">
    <property type="entry name" value="MCP_dom_sf"/>
</dbReference>
<evidence type="ECO:0000256" key="7">
    <source>
        <dbReference type="ARBA" id="ARBA00022723"/>
    </source>
</evidence>
<evidence type="ECO:0000259" key="16">
    <source>
        <dbReference type="PROSITE" id="PS50222"/>
    </source>
</evidence>
<dbReference type="PROSITE" id="PS00018">
    <property type="entry name" value="EF_HAND_1"/>
    <property type="match status" value="2"/>
</dbReference>
<dbReference type="CDD" id="cd15898">
    <property type="entry name" value="EFh_PI-PLC"/>
    <property type="match status" value="1"/>
</dbReference>
<dbReference type="GeneID" id="71991423"/>
<keyword evidence="9" id="KW-0999">Mitochondrion inner membrane</keyword>
<evidence type="ECO:0000256" key="10">
    <source>
        <dbReference type="ARBA" id="ARBA00022837"/>
    </source>
</evidence>
<dbReference type="OMA" id="VISYAEW"/>
<feature type="domain" description="EF-hand" evidence="16">
    <location>
        <begin position="8"/>
        <end position="43"/>
    </location>
</feature>
<dbReference type="SUPFAM" id="SSF47473">
    <property type="entry name" value="EF-hand"/>
    <property type="match status" value="1"/>
</dbReference>
<evidence type="ECO:0000256" key="13">
    <source>
        <dbReference type="ARBA" id="ARBA00023136"/>
    </source>
</evidence>
<evidence type="ECO:0000256" key="6">
    <source>
        <dbReference type="ARBA" id="ARBA00022692"/>
    </source>
</evidence>